<dbReference type="EMBL" id="JAIFTH010000029">
    <property type="protein sequence ID" value="KAG9511122.1"/>
    <property type="molecule type" value="Genomic_DNA"/>
</dbReference>
<sequence length="649" mass="71570">MAHNIHNNNSDNIATTGASNTASTHSSSTHNNKGNSQSNKAHYMDHDAQSSIRHQQKSTDSNELDLYPERTFKVSSSQRNQIIKSDAAKSELVNTNASLADHGAMDTPVDHLSRGNKTPIKPTRRSKLLNLLTTTKQSTGNDELSQQQQQPLDNNNTNDTQSKNNKQQDGSKNSTQTQRPPLARGESDDELAAVFDSDELDEPKRIDRNKENQETDKNKLALRESQRPPTFGSTPTIVRGTYVAPHNERTFIERPLVRRNLWPSNPAPARNKYSLISSSSDELNSSATPTKKLYQASIYNNQNNNSDTFKRHSSSNFADSNIYSDTNLVSSYSNLSNVRRRDPTGPTGYSNISNLFPNRPYSSLRVSRVQPVPDPASQAKTSLWSTSSMAQRQYSDNIRKQSKSNNNGNNIQATVTQHRPRTATITRYPVRSSSAGLSSATPSPVNRTLGSSGSSRVTTPVANSTGTSPVTGQRSRSLTRSLAGGATLTRRPSASRVPSSGSYTYRRSPSLASIPTARTILYDPECPIHGTYLSYQNLADEPVRQPYLLHSPVSGTSSRHSLLQSPSSGAPLRSLHPTTPSPTDQSAEQLRTRVFGSSPASRPQPVHLHPQWAYTRPFVHLVSCIHGLLLFFSLFSDKYISIHEINHQF</sequence>
<feature type="compositionally biased region" description="Polar residues" evidence="1">
    <location>
        <begin position="403"/>
        <end position="417"/>
    </location>
</feature>
<feature type="compositionally biased region" description="Acidic residues" evidence="1">
    <location>
        <begin position="187"/>
        <end position="201"/>
    </location>
</feature>
<comment type="caution">
    <text evidence="2">The sequence shown here is derived from an EMBL/GenBank/DDBJ whole genome shotgun (WGS) entry which is preliminary data.</text>
</comment>
<feature type="compositionally biased region" description="Polar residues" evidence="1">
    <location>
        <begin position="227"/>
        <end position="236"/>
    </location>
</feature>
<accession>A0ABQ7SCM0</accession>
<feature type="compositionally biased region" description="Polar residues" evidence="1">
    <location>
        <begin position="445"/>
        <end position="480"/>
    </location>
</feature>
<feature type="compositionally biased region" description="Polar residues" evidence="1">
    <location>
        <begin position="49"/>
        <end position="61"/>
    </location>
</feature>
<evidence type="ECO:0000313" key="3">
    <source>
        <dbReference type="Proteomes" id="UP000825002"/>
    </source>
</evidence>
<feature type="compositionally biased region" description="Low complexity" evidence="1">
    <location>
        <begin position="153"/>
        <end position="168"/>
    </location>
</feature>
<feature type="region of interest" description="Disordered" evidence="1">
    <location>
        <begin position="372"/>
        <end position="508"/>
    </location>
</feature>
<feature type="compositionally biased region" description="Polar residues" evidence="1">
    <location>
        <begin position="378"/>
        <end position="396"/>
    </location>
</feature>
<feature type="compositionally biased region" description="Polar residues" evidence="1">
    <location>
        <begin position="131"/>
        <end position="152"/>
    </location>
</feature>
<reference evidence="2 3" key="1">
    <citation type="submission" date="2020-10" db="EMBL/GenBank/DDBJ databases">
        <authorList>
            <person name="Klimov P.B."/>
            <person name="Dyachkov S.M."/>
            <person name="Chetverikov P.E."/>
        </authorList>
    </citation>
    <scope>NUCLEOTIDE SEQUENCE [LARGE SCALE GENOMIC DNA]</scope>
    <source>
        <strain evidence="2">BMOC 18-1129-001#AD2665</strain>
        <tissue evidence="2">Entire mites</tissue>
    </source>
</reference>
<feature type="compositionally biased region" description="Low complexity" evidence="1">
    <location>
        <begin position="432"/>
        <end position="444"/>
    </location>
</feature>
<proteinExistence type="predicted"/>
<feature type="compositionally biased region" description="Basic and acidic residues" evidence="1">
    <location>
        <begin position="202"/>
        <end position="226"/>
    </location>
</feature>
<keyword evidence="3" id="KW-1185">Reference proteome</keyword>
<feature type="compositionally biased region" description="Low complexity" evidence="1">
    <location>
        <begin position="557"/>
        <end position="568"/>
    </location>
</feature>
<feature type="compositionally biased region" description="Polar residues" evidence="1">
    <location>
        <begin position="1"/>
        <end position="14"/>
    </location>
</feature>
<feature type="region of interest" description="Disordered" evidence="1">
    <location>
        <begin position="99"/>
        <end position="238"/>
    </location>
</feature>
<evidence type="ECO:0000313" key="2">
    <source>
        <dbReference type="EMBL" id="KAG9511122.1"/>
    </source>
</evidence>
<feature type="compositionally biased region" description="Low complexity" evidence="1">
    <location>
        <begin position="15"/>
        <end position="36"/>
    </location>
</feature>
<name>A0ABQ7SCM0_9ACAR</name>
<gene>
    <name evidence="2" type="ORF">GZH46_00312</name>
</gene>
<organism evidence="2 3">
    <name type="scientific">Fragariocoptes setiger</name>
    <dbReference type="NCBI Taxonomy" id="1670756"/>
    <lineage>
        <taxon>Eukaryota</taxon>
        <taxon>Metazoa</taxon>
        <taxon>Ecdysozoa</taxon>
        <taxon>Arthropoda</taxon>
        <taxon>Chelicerata</taxon>
        <taxon>Arachnida</taxon>
        <taxon>Acari</taxon>
        <taxon>Acariformes</taxon>
        <taxon>Trombidiformes</taxon>
        <taxon>Prostigmata</taxon>
        <taxon>Eupodina</taxon>
        <taxon>Eriophyoidea</taxon>
        <taxon>Phytoptidae</taxon>
        <taxon>Fragariocoptes</taxon>
    </lineage>
</organism>
<protein>
    <submittedName>
        <fullName evidence="2">Uncharacterized protein</fullName>
    </submittedName>
</protein>
<dbReference type="Proteomes" id="UP000825002">
    <property type="component" value="Unassembled WGS sequence"/>
</dbReference>
<feature type="compositionally biased region" description="Polar residues" evidence="1">
    <location>
        <begin position="490"/>
        <end position="508"/>
    </location>
</feature>
<feature type="compositionally biased region" description="Polar residues" evidence="1">
    <location>
        <begin position="170"/>
        <end position="179"/>
    </location>
</feature>
<feature type="region of interest" description="Disordered" evidence="1">
    <location>
        <begin position="549"/>
        <end position="589"/>
    </location>
</feature>
<feature type="non-terminal residue" evidence="2">
    <location>
        <position position="1"/>
    </location>
</feature>
<feature type="region of interest" description="Disordered" evidence="1">
    <location>
        <begin position="1"/>
        <end position="66"/>
    </location>
</feature>
<feature type="compositionally biased region" description="Polar residues" evidence="1">
    <location>
        <begin position="576"/>
        <end position="589"/>
    </location>
</feature>
<evidence type="ECO:0000256" key="1">
    <source>
        <dbReference type="SAM" id="MobiDB-lite"/>
    </source>
</evidence>